<evidence type="ECO:0000256" key="7">
    <source>
        <dbReference type="ARBA" id="ARBA00023295"/>
    </source>
</evidence>
<dbReference type="GO" id="GO:0031176">
    <property type="term" value="F:endo-1,4-beta-xylanase activity"/>
    <property type="evidence" value="ECO:0007669"/>
    <property type="project" value="UniProtKB-EC"/>
</dbReference>
<reference evidence="12" key="1">
    <citation type="submission" date="2012-03" db="EMBL/GenBank/DDBJ databases">
        <title>Functional metagenomics reveals considerable lignocellulase gene clusters in the gut microbiome of a wood-feeding higher termite.</title>
        <authorList>
            <person name="Liu N."/>
        </authorList>
    </citation>
    <scope>NUCLEOTIDE SEQUENCE</scope>
</reference>
<dbReference type="InterPro" id="IPR013319">
    <property type="entry name" value="GH11/12"/>
</dbReference>
<evidence type="ECO:0000256" key="8">
    <source>
        <dbReference type="ARBA" id="ARBA00023326"/>
    </source>
</evidence>
<feature type="chain" id="PRO_5033014483" description="Endo-1,4-beta-xylanase" evidence="10">
    <location>
        <begin position="21"/>
        <end position="280"/>
    </location>
</feature>
<dbReference type="InterPro" id="IPR001137">
    <property type="entry name" value="Glyco_hydro_11"/>
</dbReference>
<organism evidence="12">
    <name type="scientific">uncultured bacterium contig00142</name>
    <dbReference type="NCBI Taxonomy" id="1181584"/>
    <lineage>
        <taxon>Bacteria</taxon>
        <taxon>environmental samples</taxon>
    </lineage>
</organism>
<evidence type="ECO:0000256" key="9">
    <source>
        <dbReference type="RuleBase" id="RU362015"/>
    </source>
</evidence>
<comment type="catalytic activity">
    <reaction evidence="1 9">
        <text>Endohydrolysis of (1-&gt;4)-beta-D-xylosidic linkages in xylans.</text>
        <dbReference type="EC" id="3.2.1.8"/>
    </reaction>
</comment>
<sequence length="280" mass="30989">MKKNLAILTALLLVFTIFNCGPEPTPESVNQTVFYDGPDPATFTTALTGGTTYTGNSSGPKPLASSPYYYELWSEKNSSTTKLTWYGTSQGGGAAFGAEWDNNDNFLGRVGYYWNEGKPYTYYKNLFCAYNFTVGGTYGGWSYIGIYGWSRNTTISKTTDLIEYYIIDSSHPGYTFPFVPYGGTLKGSFIVDGATYKVYTAPRPASAGAIVSGHPGFTQYFSVRQSRRSAGVISITEHFKQWEKMGMELGSNMYEARFKVEVGGGTGWFNSTFIMFQQKP</sequence>
<dbReference type="EMBL" id="JQ844209">
    <property type="protein sequence ID" value="AGS52786.1"/>
    <property type="molecule type" value="Genomic_DNA"/>
</dbReference>
<evidence type="ECO:0000256" key="3">
    <source>
        <dbReference type="ARBA" id="ARBA00012590"/>
    </source>
</evidence>
<dbReference type="InterPro" id="IPR013320">
    <property type="entry name" value="ConA-like_dom_sf"/>
</dbReference>
<dbReference type="PRINTS" id="PR00911">
    <property type="entry name" value="GLHYDRLASE11"/>
</dbReference>
<evidence type="ECO:0000259" key="11">
    <source>
        <dbReference type="Pfam" id="PF00457"/>
    </source>
</evidence>
<dbReference type="EC" id="3.2.1.8" evidence="3 9"/>
<dbReference type="PANTHER" id="PTHR46828">
    <property type="entry name" value="ENDO-1,4-BETA-XYLANASE A-RELATED"/>
    <property type="match status" value="1"/>
</dbReference>
<name>A0A806JZS4_9BACT</name>
<keyword evidence="4 9" id="KW-0858">Xylan degradation</keyword>
<accession>A0A806JZS4</accession>
<evidence type="ECO:0000256" key="2">
    <source>
        <dbReference type="ARBA" id="ARBA00004851"/>
    </source>
</evidence>
<comment type="similarity">
    <text evidence="9">Belongs to the glycosyl hydrolase 11 (cellulase G) family.</text>
</comment>
<evidence type="ECO:0000256" key="5">
    <source>
        <dbReference type="ARBA" id="ARBA00022801"/>
    </source>
</evidence>
<evidence type="ECO:0000256" key="4">
    <source>
        <dbReference type="ARBA" id="ARBA00022651"/>
    </source>
</evidence>
<protein>
    <recommendedName>
        <fullName evidence="3 9">Endo-1,4-beta-xylanase</fullName>
        <ecNumber evidence="3 9">3.2.1.8</ecNumber>
    </recommendedName>
</protein>
<comment type="pathway">
    <text evidence="2 9">Glycan degradation; xylan degradation.</text>
</comment>
<keyword evidence="5 9" id="KW-0378">Hydrolase</keyword>
<keyword evidence="8 9" id="KW-0624">Polysaccharide degradation</keyword>
<feature type="domain" description="GH11" evidence="11">
    <location>
        <begin position="67"/>
        <end position="267"/>
    </location>
</feature>
<dbReference type="InterPro" id="IPR033123">
    <property type="entry name" value="GH11_dom"/>
</dbReference>
<evidence type="ECO:0000313" key="12">
    <source>
        <dbReference type="EMBL" id="AGS52786.1"/>
    </source>
</evidence>
<feature type="signal peptide" evidence="10">
    <location>
        <begin position="1"/>
        <end position="20"/>
    </location>
</feature>
<dbReference type="Pfam" id="PF00457">
    <property type="entry name" value="Glyco_hydro_11"/>
    <property type="match status" value="1"/>
</dbReference>
<proteinExistence type="inferred from homology"/>
<keyword evidence="7 9" id="KW-0326">Glycosidase</keyword>
<dbReference type="GO" id="GO:0045493">
    <property type="term" value="P:xylan catabolic process"/>
    <property type="evidence" value="ECO:0007669"/>
    <property type="project" value="UniProtKB-UniPathway"/>
</dbReference>
<keyword evidence="10" id="KW-0732">Signal</keyword>
<dbReference type="SUPFAM" id="SSF49899">
    <property type="entry name" value="Concanavalin A-like lectins/glucanases"/>
    <property type="match status" value="1"/>
</dbReference>
<evidence type="ECO:0000256" key="6">
    <source>
        <dbReference type="ARBA" id="ARBA00023277"/>
    </source>
</evidence>
<dbReference type="AlphaFoldDB" id="A0A806JZS4"/>
<keyword evidence="6 9" id="KW-0119">Carbohydrate metabolism</keyword>
<evidence type="ECO:0000256" key="1">
    <source>
        <dbReference type="ARBA" id="ARBA00000681"/>
    </source>
</evidence>
<dbReference type="Gene3D" id="2.60.120.180">
    <property type="match status" value="1"/>
</dbReference>
<dbReference type="UniPathway" id="UPA00114"/>
<evidence type="ECO:0000256" key="10">
    <source>
        <dbReference type="SAM" id="SignalP"/>
    </source>
</evidence>
<dbReference type="PANTHER" id="PTHR46828:SF2">
    <property type="entry name" value="ENDO-1,4-BETA-XYLANASE A-RELATED"/>
    <property type="match status" value="1"/>
</dbReference>